<dbReference type="InterPro" id="IPR039331">
    <property type="entry name" value="PAPs-like"/>
</dbReference>
<protein>
    <recommendedName>
        <fullName evidence="3">Calcineurin-like phosphoesterase domain-containing protein</fullName>
    </recommendedName>
</protein>
<evidence type="ECO:0000259" key="3">
    <source>
        <dbReference type="Pfam" id="PF00149"/>
    </source>
</evidence>
<dbReference type="EMBL" id="AP022595">
    <property type="protein sequence ID" value="BBY61540.1"/>
    <property type="molecule type" value="Genomic_DNA"/>
</dbReference>
<dbReference type="Proteomes" id="UP000466445">
    <property type="component" value="Chromosome"/>
</dbReference>
<dbReference type="InterPro" id="IPR029052">
    <property type="entry name" value="Metallo-depent_PP-like"/>
</dbReference>
<dbReference type="InterPro" id="IPR004843">
    <property type="entry name" value="Calcineurin-like_PHP"/>
</dbReference>
<dbReference type="KEGG" id="msar:MSAR_46760"/>
<organism evidence="4 5">
    <name type="scientific">Mycolicibacterium sarraceniae</name>
    <dbReference type="NCBI Taxonomy" id="1534348"/>
    <lineage>
        <taxon>Bacteria</taxon>
        <taxon>Bacillati</taxon>
        <taxon>Actinomycetota</taxon>
        <taxon>Actinomycetes</taxon>
        <taxon>Mycobacteriales</taxon>
        <taxon>Mycobacteriaceae</taxon>
        <taxon>Mycolicibacterium</taxon>
    </lineage>
</organism>
<sequence length="603" mass="66954">MRRRLERNRNQVVISVGTQRRPFQNMFMWSFLSIPRSRRHVRHDPGVEFPSTGIPPELAARMTMAEQHEWHQTYLRRHQVSRRNFLRGSAAAAAVAALGTAPFGHRAYAQDAPLGVAGRRVGYGSDASSQLRLAAQLSRNPGATKVFVDHGPTPGLGATIEAEVRNLRTQIPDSSGGVLSAEQFYVHAPVDGLPGRTPHFYRWRTSDGFVSDVRSATTALPSARNTLGWFRFTMMGDQGTNETPTFPPGLSAGDYDDNSYKADNDPTAPHATNVLNQIIASRPDFHVLAGDIAYADPTGGGKPAQFVRKGDPPKGFDKFNPFVWDVYLGSIEASASTTPWMFATGNHDMEAAYPEHGYGGHLKRLDFPGNGPTGCPSVYSFTYGNVAVLSLDANDVTYEIPANQGYSHGTQTSWVEKTLAAHRANPAIDFIVAFFHHCAYSTVFDHASDGGVRAAWGPLFDRYQVDLVLQGHNHSFERTDPIRSNAPTRVAEDNAIVYPETDGTVYYTVGSGGRRRYNFQPDEQESYRGHAVADTFVPNSYFWTADGHKQAEAIAWSRVRFHNYAFIRVDVRPGNLLSEMDVTAVDEYGREFDKLTYRREVRR</sequence>
<evidence type="ECO:0000256" key="2">
    <source>
        <dbReference type="SAM" id="Phobius"/>
    </source>
</evidence>
<dbReference type="NCBIfam" id="TIGR01409">
    <property type="entry name" value="TAT_signal_seq"/>
    <property type="match status" value="1"/>
</dbReference>
<dbReference type="InterPro" id="IPR006311">
    <property type="entry name" value="TAT_signal"/>
</dbReference>
<feature type="transmembrane region" description="Helical" evidence="2">
    <location>
        <begin position="85"/>
        <end position="104"/>
    </location>
</feature>
<evidence type="ECO:0000313" key="5">
    <source>
        <dbReference type="Proteomes" id="UP000466445"/>
    </source>
</evidence>
<dbReference type="PANTHER" id="PTHR22953">
    <property type="entry name" value="ACID PHOSPHATASE RELATED"/>
    <property type="match status" value="1"/>
</dbReference>
<gene>
    <name evidence="4" type="ORF">MSAR_46760</name>
</gene>
<keyword evidence="2" id="KW-1133">Transmembrane helix</keyword>
<dbReference type="Pfam" id="PF00149">
    <property type="entry name" value="Metallophos"/>
    <property type="match status" value="1"/>
</dbReference>
<dbReference type="Gene3D" id="3.60.21.10">
    <property type="match status" value="1"/>
</dbReference>
<accession>A0A7I7SY41</accession>
<keyword evidence="1" id="KW-0732">Signal</keyword>
<proteinExistence type="predicted"/>
<evidence type="ECO:0000256" key="1">
    <source>
        <dbReference type="ARBA" id="ARBA00022729"/>
    </source>
</evidence>
<reference evidence="4 5" key="1">
    <citation type="journal article" date="2019" name="Emerg. Microbes Infect.">
        <title>Comprehensive subspecies identification of 175 nontuberculous mycobacteria species based on 7547 genomic profiles.</title>
        <authorList>
            <person name="Matsumoto Y."/>
            <person name="Kinjo T."/>
            <person name="Motooka D."/>
            <person name="Nabeya D."/>
            <person name="Jung N."/>
            <person name="Uechi K."/>
            <person name="Horii T."/>
            <person name="Iida T."/>
            <person name="Fujita J."/>
            <person name="Nakamura S."/>
        </authorList>
    </citation>
    <scope>NUCLEOTIDE SEQUENCE [LARGE SCALE GENOMIC DNA]</scope>
    <source>
        <strain evidence="4 5">JCM 30395</strain>
    </source>
</reference>
<dbReference type="GO" id="GO:0003993">
    <property type="term" value="F:acid phosphatase activity"/>
    <property type="evidence" value="ECO:0007669"/>
    <property type="project" value="InterPro"/>
</dbReference>
<dbReference type="SUPFAM" id="SSF56300">
    <property type="entry name" value="Metallo-dependent phosphatases"/>
    <property type="match status" value="1"/>
</dbReference>
<name>A0A7I7SY41_9MYCO</name>
<evidence type="ECO:0000313" key="4">
    <source>
        <dbReference type="EMBL" id="BBY61540.1"/>
    </source>
</evidence>
<dbReference type="PROSITE" id="PS51318">
    <property type="entry name" value="TAT"/>
    <property type="match status" value="1"/>
</dbReference>
<dbReference type="PANTHER" id="PTHR22953:SF153">
    <property type="entry name" value="PURPLE ACID PHOSPHATASE"/>
    <property type="match status" value="1"/>
</dbReference>
<keyword evidence="2" id="KW-0812">Transmembrane</keyword>
<dbReference type="Pfam" id="PF10518">
    <property type="entry name" value="TAT_signal"/>
    <property type="match status" value="1"/>
</dbReference>
<dbReference type="InterPro" id="IPR019546">
    <property type="entry name" value="TAT_signal_bac_arc"/>
</dbReference>
<keyword evidence="2" id="KW-0472">Membrane</keyword>
<feature type="domain" description="Calcineurin-like phosphoesterase" evidence="3">
    <location>
        <begin position="272"/>
        <end position="475"/>
    </location>
</feature>
<keyword evidence="5" id="KW-1185">Reference proteome</keyword>
<dbReference type="AlphaFoldDB" id="A0A7I7SY41"/>